<dbReference type="GO" id="GO:0005737">
    <property type="term" value="C:cytoplasm"/>
    <property type="evidence" value="ECO:0000318"/>
    <property type="project" value="GO_Central"/>
</dbReference>
<dbReference type="NCBIfam" id="TIGR00338">
    <property type="entry name" value="serB"/>
    <property type="match status" value="1"/>
</dbReference>
<reference evidence="12" key="2">
    <citation type="submission" date="2022-06" db="UniProtKB">
        <authorList>
            <consortium name="EnsemblMetazoa"/>
        </authorList>
    </citation>
    <scope>IDENTIFICATION</scope>
    <source>
        <strain evidence="12">PS312</strain>
    </source>
</reference>
<evidence type="ECO:0000256" key="3">
    <source>
        <dbReference type="ARBA" id="ARBA00009184"/>
    </source>
</evidence>
<proteinExistence type="inferred from homology"/>
<dbReference type="InterPro" id="IPR004469">
    <property type="entry name" value="PSP"/>
</dbReference>
<dbReference type="CDD" id="cd04309">
    <property type="entry name" value="HAD_PSP_eu"/>
    <property type="match status" value="1"/>
</dbReference>
<evidence type="ECO:0000256" key="2">
    <source>
        <dbReference type="ARBA" id="ARBA00005135"/>
    </source>
</evidence>
<evidence type="ECO:0000256" key="6">
    <source>
        <dbReference type="ARBA" id="ARBA00022605"/>
    </source>
</evidence>
<dbReference type="Pfam" id="PF00702">
    <property type="entry name" value="Hydrolase"/>
    <property type="match status" value="1"/>
</dbReference>
<dbReference type="NCBIfam" id="TIGR01488">
    <property type="entry name" value="HAD-SF-IB"/>
    <property type="match status" value="1"/>
</dbReference>
<dbReference type="InterPro" id="IPR036412">
    <property type="entry name" value="HAD-like_sf"/>
</dbReference>
<dbReference type="InterPro" id="IPR050582">
    <property type="entry name" value="HAD-like_SerB"/>
</dbReference>
<dbReference type="InterPro" id="IPR023214">
    <property type="entry name" value="HAD_sf"/>
</dbReference>
<comment type="similarity">
    <text evidence="3">Belongs to the HAD-like hydrolase superfamily. SerB family.</text>
</comment>
<reference evidence="13" key="1">
    <citation type="journal article" date="2008" name="Nat. Genet.">
        <title>The Pristionchus pacificus genome provides a unique perspective on nematode lifestyle and parasitism.</title>
        <authorList>
            <person name="Dieterich C."/>
            <person name="Clifton S.W."/>
            <person name="Schuster L.N."/>
            <person name="Chinwalla A."/>
            <person name="Delehaunty K."/>
            <person name="Dinkelacker I."/>
            <person name="Fulton L."/>
            <person name="Fulton R."/>
            <person name="Godfrey J."/>
            <person name="Minx P."/>
            <person name="Mitreva M."/>
            <person name="Roeseler W."/>
            <person name="Tian H."/>
            <person name="Witte H."/>
            <person name="Yang S.P."/>
            <person name="Wilson R.K."/>
            <person name="Sommer R.J."/>
        </authorList>
    </citation>
    <scope>NUCLEOTIDE SEQUENCE [LARGE SCALE GENOMIC DNA]</scope>
    <source>
        <strain evidence="13">PS312</strain>
    </source>
</reference>
<dbReference type="GO" id="GO:0006564">
    <property type="term" value="P:L-serine biosynthetic process"/>
    <property type="evidence" value="ECO:0000318"/>
    <property type="project" value="GO_Central"/>
</dbReference>
<keyword evidence="8" id="KW-0378">Hydrolase</keyword>
<dbReference type="GO" id="GO:0000287">
    <property type="term" value="F:magnesium ion binding"/>
    <property type="evidence" value="ECO:0000318"/>
    <property type="project" value="GO_Central"/>
</dbReference>
<accession>A0A2A6BDV2</accession>
<evidence type="ECO:0000256" key="7">
    <source>
        <dbReference type="ARBA" id="ARBA00022723"/>
    </source>
</evidence>
<dbReference type="Gene3D" id="1.10.150.210">
    <property type="entry name" value="Phosphoserine phosphatase, domain 2"/>
    <property type="match status" value="1"/>
</dbReference>
<dbReference type="PANTHER" id="PTHR43344">
    <property type="entry name" value="PHOSPHOSERINE PHOSPHATASE"/>
    <property type="match status" value="1"/>
</dbReference>
<dbReference type="FunFam" id="3.40.50.1000:FF:000077">
    <property type="entry name" value="Phosphoserine phosphatase, chloroplastic"/>
    <property type="match status" value="1"/>
</dbReference>
<dbReference type="EnsemblMetazoa" id="PPA04179.1">
    <property type="protein sequence ID" value="PPA04179.1"/>
    <property type="gene ID" value="WBGene00093733"/>
</dbReference>
<name>A0A2A6BDV2_PRIPA</name>
<accession>A0A8R1U447</accession>
<dbReference type="AlphaFoldDB" id="A0A2A6BDV2"/>
<evidence type="ECO:0000256" key="11">
    <source>
        <dbReference type="ARBA" id="ARBA00031693"/>
    </source>
</evidence>
<organism evidence="12 13">
    <name type="scientific">Pristionchus pacificus</name>
    <name type="common">Parasitic nematode worm</name>
    <dbReference type="NCBI Taxonomy" id="54126"/>
    <lineage>
        <taxon>Eukaryota</taxon>
        <taxon>Metazoa</taxon>
        <taxon>Ecdysozoa</taxon>
        <taxon>Nematoda</taxon>
        <taxon>Chromadorea</taxon>
        <taxon>Rhabditida</taxon>
        <taxon>Rhabditina</taxon>
        <taxon>Diplogasteromorpha</taxon>
        <taxon>Diplogasteroidea</taxon>
        <taxon>Neodiplogasteridae</taxon>
        <taxon>Pristionchus</taxon>
    </lineage>
</organism>
<evidence type="ECO:0000256" key="8">
    <source>
        <dbReference type="ARBA" id="ARBA00022801"/>
    </source>
</evidence>
<evidence type="ECO:0000256" key="1">
    <source>
        <dbReference type="ARBA" id="ARBA00001946"/>
    </source>
</evidence>
<dbReference type="OrthoDB" id="27226at2759"/>
<evidence type="ECO:0000256" key="5">
    <source>
        <dbReference type="ARBA" id="ARBA00015196"/>
    </source>
</evidence>
<comment type="pathway">
    <text evidence="2">Amino-acid biosynthesis; L-serine biosynthesis; L-serine from 3-phospho-D-glycerate: step 3/3.</text>
</comment>
<keyword evidence="9" id="KW-0460">Magnesium</keyword>
<dbReference type="Gene3D" id="3.40.50.1000">
    <property type="entry name" value="HAD superfamily/HAD-like"/>
    <property type="match status" value="1"/>
</dbReference>
<evidence type="ECO:0000256" key="9">
    <source>
        <dbReference type="ARBA" id="ARBA00022842"/>
    </source>
</evidence>
<gene>
    <name evidence="12" type="primary">WBGene00093733</name>
</gene>
<keyword evidence="7" id="KW-0479">Metal-binding</keyword>
<evidence type="ECO:0000313" key="13">
    <source>
        <dbReference type="Proteomes" id="UP000005239"/>
    </source>
</evidence>
<keyword evidence="13" id="KW-1185">Reference proteome</keyword>
<keyword evidence="10" id="KW-0718">Serine biosynthesis</keyword>
<protein>
    <recommendedName>
        <fullName evidence="5">Phosphoserine phosphatase</fullName>
        <ecNumber evidence="4">3.1.3.3</ecNumber>
    </recommendedName>
    <alternativeName>
        <fullName evidence="11">O-phosphoserine phosphohydrolase</fullName>
    </alternativeName>
</protein>
<evidence type="ECO:0000313" key="12">
    <source>
        <dbReference type="EnsemblMetazoa" id="PPA04179.1"/>
    </source>
</evidence>
<keyword evidence="6" id="KW-0028">Amino-acid biosynthesis</keyword>
<evidence type="ECO:0000256" key="10">
    <source>
        <dbReference type="ARBA" id="ARBA00023299"/>
    </source>
</evidence>
<evidence type="ECO:0000256" key="4">
    <source>
        <dbReference type="ARBA" id="ARBA00012640"/>
    </source>
</evidence>
<sequence>MIPSFSFLISISLFIPLLIAAMIRVAAPLLSTSPPSISTICTASTTLPQTEQRARHIWKHADAVCFDVDSTVCENEAIDELAEYLGVGEEVATATRRAMNGASRFRDALASRLEIMRPSRAAMIEFAQRPAKLTPGISDLVTALHKRGTHVYLVSGGFRSIIEPVADVLSIPRNRIYANELIYDTHGEYLGFDENEPTSDSGSKTVGKAGVCGMLKKNHGYKNLVMIGDGATDLEAAPPADTFIGFGGNAVRASVKDGADWFVTSFETLLKSLQ</sequence>
<dbReference type="GO" id="GO:0036424">
    <property type="term" value="F:L-phosphoserine phosphatase activity"/>
    <property type="evidence" value="ECO:0000318"/>
    <property type="project" value="GO_Central"/>
</dbReference>
<dbReference type="PANTHER" id="PTHR43344:SF2">
    <property type="entry name" value="PHOSPHOSERINE PHOSPHATASE"/>
    <property type="match status" value="1"/>
</dbReference>
<dbReference type="SUPFAM" id="SSF56784">
    <property type="entry name" value="HAD-like"/>
    <property type="match status" value="1"/>
</dbReference>
<dbReference type="EC" id="3.1.3.3" evidence="4"/>
<dbReference type="Proteomes" id="UP000005239">
    <property type="component" value="Unassembled WGS sequence"/>
</dbReference>
<comment type="cofactor">
    <cofactor evidence="1">
        <name>Mg(2+)</name>
        <dbReference type="ChEBI" id="CHEBI:18420"/>
    </cofactor>
</comment>